<gene>
    <name evidence="1" type="ORF">TSACC_22373</name>
</gene>
<name>A0A146G9L1_TERSA</name>
<reference evidence="2" key="1">
    <citation type="journal article" date="2017" name="Genome Announc.">
        <title>Draft Genome Sequence of Terrimicrobium sacchariphilum NM-5T, a Facultative Anaerobic Soil Bacterium of the Class Spartobacteria.</title>
        <authorList>
            <person name="Qiu Y.L."/>
            <person name="Tourlousse D.M."/>
            <person name="Matsuura N."/>
            <person name="Ohashi A."/>
            <person name="Sekiguchi Y."/>
        </authorList>
    </citation>
    <scope>NUCLEOTIDE SEQUENCE [LARGE SCALE GENOMIC DNA]</scope>
    <source>
        <strain evidence="2">NM-5</strain>
    </source>
</reference>
<evidence type="ECO:0000313" key="2">
    <source>
        <dbReference type="Proteomes" id="UP000076023"/>
    </source>
</evidence>
<dbReference type="OrthoDB" id="197564at2"/>
<accession>A0A146G9L1</accession>
<dbReference type="InParanoid" id="A0A146G9L1"/>
<dbReference type="Proteomes" id="UP000076023">
    <property type="component" value="Unassembled WGS sequence"/>
</dbReference>
<dbReference type="EMBL" id="BDCO01000002">
    <property type="protein sequence ID" value="GAT33952.1"/>
    <property type="molecule type" value="Genomic_DNA"/>
</dbReference>
<keyword evidence="2" id="KW-1185">Reference proteome</keyword>
<comment type="caution">
    <text evidence="1">The sequence shown here is derived from an EMBL/GenBank/DDBJ whole genome shotgun (WGS) entry which is preliminary data.</text>
</comment>
<dbReference type="RefSeq" id="WP_075079626.1">
    <property type="nucleotide sequence ID" value="NZ_BDCO01000002.1"/>
</dbReference>
<dbReference type="AlphaFoldDB" id="A0A146G9L1"/>
<organism evidence="1 2">
    <name type="scientific">Terrimicrobium sacchariphilum</name>
    <dbReference type="NCBI Taxonomy" id="690879"/>
    <lineage>
        <taxon>Bacteria</taxon>
        <taxon>Pseudomonadati</taxon>
        <taxon>Verrucomicrobiota</taxon>
        <taxon>Terrimicrobiia</taxon>
        <taxon>Terrimicrobiales</taxon>
        <taxon>Terrimicrobiaceae</taxon>
        <taxon>Terrimicrobium</taxon>
    </lineage>
</organism>
<proteinExistence type="predicted"/>
<sequence length="82" mass="9102">MSAITMADEQHLAERAERAKKIIENAANFKICEGCDSIVTMRVSSCPNCHGYRFNEDTEEVIAHAKELGSRAQTTVTSQDLE</sequence>
<evidence type="ECO:0000313" key="1">
    <source>
        <dbReference type="EMBL" id="GAT33952.1"/>
    </source>
</evidence>
<protein>
    <submittedName>
        <fullName evidence="1">Uncharacterized protein</fullName>
    </submittedName>
</protein>